<keyword evidence="3" id="KW-1185">Reference proteome</keyword>
<sequence length="214" mass="22618">MMDPASGSGGATAEPQSHTDDSTSIADRPEGASAAPTLVGISSVDLRRSAEKLASCSSGLLVPPSSPTRLLPPSFPFLHRACPLLCAGLHSQDPRAATCQRGNWEPETTARGCDFVIAKAGRRELGIADMSFPGTPRRIGKAIDGVGRFGHRFVERVTVGSLRVSGRRVGRRFPTSHGLPGAASDSDRPNCAGPQSPTNHRDLTSVILRRPRFS</sequence>
<evidence type="ECO:0000313" key="2">
    <source>
        <dbReference type="EMBL" id="KAF6811119.1"/>
    </source>
</evidence>
<comment type="caution">
    <text evidence="2">The sequence shown here is derived from an EMBL/GenBank/DDBJ whole genome shotgun (WGS) entry which is preliminary data.</text>
</comment>
<evidence type="ECO:0000313" key="3">
    <source>
        <dbReference type="Proteomes" id="UP000652219"/>
    </source>
</evidence>
<protein>
    <submittedName>
        <fullName evidence="2">Uncharacterized protein</fullName>
    </submittedName>
</protein>
<accession>A0A8H6JDJ5</accession>
<feature type="region of interest" description="Disordered" evidence="1">
    <location>
        <begin position="1"/>
        <end position="36"/>
    </location>
</feature>
<dbReference type="AlphaFoldDB" id="A0A8H6JDJ5"/>
<organism evidence="2 3">
    <name type="scientific">Colletotrichum sojae</name>
    <dbReference type="NCBI Taxonomy" id="2175907"/>
    <lineage>
        <taxon>Eukaryota</taxon>
        <taxon>Fungi</taxon>
        <taxon>Dikarya</taxon>
        <taxon>Ascomycota</taxon>
        <taxon>Pezizomycotina</taxon>
        <taxon>Sordariomycetes</taxon>
        <taxon>Hypocreomycetidae</taxon>
        <taxon>Glomerellales</taxon>
        <taxon>Glomerellaceae</taxon>
        <taxon>Colletotrichum</taxon>
        <taxon>Colletotrichum orchidearum species complex</taxon>
    </lineage>
</organism>
<reference evidence="2 3" key="1">
    <citation type="journal article" date="2020" name="Phytopathology">
        <title>Genome Sequence Resources of Colletotrichum truncatum, C. plurivorum, C. musicola, and C. sojae: Four Species Pathogenic to Soybean (Glycine max).</title>
        <authorList>
            <person name="Rogerio F."/>
            <person name="Boufleur T.R."/>
            <person name="Ciampi-Guillardi M."/>
            <person name="Sukno S.A."/>
            <person name="Thon M.R."/>
            <person name="Massola Junior N.S."/>
            <person name="Baroncelli R."/>
        </authorList>
    </citation>
    <scope>NUCLEOTIDE SEQUENCE [LARGE SCALE GENOMIC DNA]</scope>
    <source>
        <strain evidence="2 3">LFN0009</strain>
    </source>
</reference>
<evidence type="ECO:0000256" key="1">
    <source>
        <dbReference type="SAM" id="MobiDB-lite"/>
    </source>
</evidence>
<feature type="region of interest" description="Disordered" evidence="1">
    <location>
        <begin position="170"/>
        <end position="203"/>
    </location>
</feature>
<gene>
    <name evidence="2" type="ORF">CSOJ01_05924</name>
</gene>
<dbReference type="EMBL" id="WIGN01000078">
    <property type="protein sequence ID" value="KAF6811119.1"/>
    <property type="molecule type" value="Genomic_DNA"/>
</dbReference>
<proteinExistence type="predicted"/>
<dbReference type="Proteomes" id="UP000652219">
    <property type="component" value="Unassembled WGS sequence"/>
</dbReference>
<name>A0A8H6JDJ5_9PEZI</name>